<sequence>MILLVSHVQSAVNSTIAPVRVWHCTNPDLLEIVDNGIAICKKDVDAILNYLKHKLQPLFLYYGGEWLINTSRFNRTYDFIDENVKLSRWFCSVYDQQYSILVTVIRIVPKDM</sequence>
<name>A0A7E4W7G5_PANRE</name>
<evidence type="ECO:0000313" key="2">
    <source>
        <dbReference type="WBParaSite" id="Pan_g798.t1"/>
    </source>
</evidence>
<accession>A0A7E4W7G5</accession>
<reference evidence="2" key="2">
    <citation type="submission" date="2020-10" db="UniProtKB">
        <authorList>
            <consortium name="WormBaseParasite"/>
        </authorList>
    </citation>
    <scope>IDENTIFICATION</scope>
</reference>
<dbReference type="AlphaFoldDB" id="A0A7E4W7G5"/>
<dbReference type="Proteomes" id="UP000492821">
    <property type="component" value="Unassembled WGS sequence"/>
</dbReference>
<dbReference type="WBParaSite" id="Pan_g798.t1">
    <property type="protein sequence ID" value="Pan_g798.t1"/>
    <property type="gene ID" value="Pan_g798"/>
</dbReference>
<organism evidence="1 2">
    <name type="scientific">Panagrellus redivivus</name>
    <name type="common">Microworm</name>
    <dbReference type="NCBI Taxonomy" id="6233"/>
    <lineage>
        <taxon>Eukaryota</taxon>
        <taxon>Metazoa</taxon>
        <taxon>Ecdysozoa</taxon>
        <taxon>Nematoda</taxon>
        <taxon>Chromadorea</taxon>
        <taxon>Rhabditida</taxon>
        <taxon>Tylenchina</taxon>
        <taxon>Panagrolaimomorpha</taxon>
        <taxon>Panagrolaimoidea</taxon>
        <taxon>Panagrolaimidae</taxon>
        <taxon>Panagrellus</taxon>
    </lineage>
</organism>
<reference evidence="1" key="1">
    <citation type="journal article" date="2013" name="Genetics">
        <title>The draft genome and transcriptome of Panagrellus redivivus are shaped by the harsh demands of a free-living lifestyle.</title>
        <authorList>
            <person name="Srinivasan J."/>
            <person name="Dillman A.R."/>
            <person name="Macchietto M.G."/>
            <person name="Heikkinen L."/>
            <person name="Lakso M."/>
            <person name="Fracchia K.M."/>
            <person name="Antoshechkin I."/>
            <person name="Mortazavi A."/>
            <person name="Wong G."/>
            <person name="Sternberg P.W."/>
        </authorList>
    </citation>
    <scope>NUCLEOTIDE SEQUENCE [LARGE SCALE GENOMIC DNA]</scope>
    <source>
        <strain evidence="1">MT8872</strain>
    </source>
</reference>
<evidence type="ECO:0000313" key="1">
    <source>
        <dbReference type="Proteomes" id="UP000492821"/>
    </source>
</evidence>
<keyword evidence="1" id="KW-1185">Reference proteome</keyword>
<proteinExistence type="predicted"/>
<protein>
    <submittedName>
        <fullName evidence="2">Phage protein</fullName>
    </submittedName>
</protein>